<dbReference type="Gene3D" id="3.40.30.10">
    <property type="entry name" value="Glutaredoxin"/>
    <property type="match status" value="1"/>
</dbReference>
<dbReference type="SUPFAM" id="SSF52833">
    <property type="entry name" value="Thioredoxin-like"/>
    <property type="match status" value="1"/>
</dbReference>
<dbReference type="PATRIC" id="fig|1434120.4.peg.2680"/>
<evidence type="ECO:0000313" key="3">
    <source>
        <dbReference type="Proteomes" id="UP000033111"/>
    </source>
</evidence>
<dbReference type="Proteomes" id="UP000033111">
    <property type="component" value="Chromosome"/>
</dbReference>
<dbReference type="InterPro" id="IPR036249">
    <property type="entry name" value="Thioredoxin-like_sf"/>
</dbReference>
<protein>
    <submittedName>
        <fullName evidence="2">Glutaredoxin family protein</fullName>
    </submittedName>
</protein>
<dbReference type="AlphaFoldDB" id="A0A0E3P595"/>
<dbReference type="EMBL" id="CP009506">
    <property type="protein sequence ID" value="AKB28793.1"/>
    <property type="molecule type" value="Genomic_DNA"/>
</dbReference>
<feature type="domain" description="Glutaredoxin" evidence="1">
    <location>
        <begin position="23"/>
        <end position="85"/>
    </location>
</feature>
<dbReference type="InterPro" id="IPR002109">
    <property type="entry name" value="Glutaredoxin"/>
</dbReference>
<dbReference type="Pfam" id="PF00462">
    <property type="entry name" value="Glutaredoxin"/>
    <property type="match status" value="1"/>
</dbReference>
<keyword evidence="3" id="KW-1185">Reference proteome</keyword>
<accession>A0A0E3P595</accession>
<dbReference type="InterPro" id="IPR011767">
    <property type="entry name" value="GLR_AS"/>
</dbReference>
<dbReference type="PROSITE" id="PS00195">
    <property type="entry name" value="GLUTAREDOXIN_1"/>
    <property type="match status" value="1"/>
</dbReference>
<dbReference type="CDD" id="cd02976">
    <property type="entry name" value="NrdH"/>
    <property type="match status" value="1"/>
</dbReference>
<dbReference type="RefSeq" id="WP_261788790.1">
    <property type="nucleotide sequence ID" value="NZ_CP009506.1"/>
</dbReference>
<reference evidence="2 3" key="1">
    <citation type="submission" date="2014-07" db="EMBL/GenBank/DDBJ databases">
        <title>Methanogenic archaea and the global carbon cycle.</title>
        <authorList>
            <person name="Henriksen J.R."/>
            <person name="Luke J."/>
            <person name="Reinhart S."/>
            <person name="Benedict M.N."/>
            <person name="Youngblut N.D."/>
            <person name="Metcalf M.E."/>
            <person name="Whitaker R.J."/>
            <person name="Metcalf W.W."/>
        </authorList>
    </citation>
    <scope>NUCLEOTIDE SEQUENCE [LARGE SCALE GENOMIC DNA]</scope>
    <source>
        <strain evidence="2 3">T4/M</strain>
    </source>
</reference>
<evidence type="ECO:0000313" key="2">
    <source>
        <dbReference type="EMBL" id="AKB28793.1"/>
    </source>
</evidence>
<dbReference type="KEGG" id="msw:MSSIT_2074"/>
<proteinExistence type="predicted"/>
<organism evidence="2 3">
    <name type="scientific">Methanosarcina siciliae T4/M</name>
    <dbReference type="NCBI Taxonomy" id="1434120"/>
    <lineage>
        <taxon>Archaea</taxon>
        <taxon>Methanobacteriati</taxon>
        <taxon>Methanobacteriota</taxon>
        <taxon>Stenosarchaea group</taxon>
        <taxon>Methanomicrobia</taxon>
        <taxon>Methanosarcinales</taxon>
        <taxon>Methanosarcinaceae</taxon>
        <taxon>Methanosarcina</taxon>
    </lineage>
</organism>
<evidence type="ECO:0000259" key="1">
    <source>
        <dbReference type="Pfam" id="PF00462"/>
    </source>
</evidence>
<sequence>MMNIFNKDTDKGKHVSGIDRGKIVMYGLSTCVWCKKTKKLLTDLGVDFEYVFVDLLEGEEESNAIKQVSRFNSSVSFPTTIINDEKAIVGFKEKQIREALGF</sequence>
<dbReference type="PROSITE" id="PS51354">
    <property type="entry name" value="GLUTAREDOXIN_2"/>
    <property type="match status" value="1"/>
</dbReference>
<name>A0A0E3P595_9EURY</name>
<dbReference type="GeneID" id="24860944"/>
<dbReference type="HOGENOM" id="CLU_026126_9_1_2"/>
<gene>
    <name evidence="2" type="ORF">MSSIT_2074</name>
</gene>